<gene>
    <name evidence="2" type="ORF">AL01_01145</name>
</gene>
<evidence type="ECO:0000313" key="3">
    <source>
        <dbReference type="Proteomes" id="UP000200980"/>
    </source>
</evidence>
<feature type="chain" id="PRO_5013181954" evidence="1">
    <location>
        <begin position="19"/>
        <end position="102"/>
    </location>
</feature>
<protein>
    <submittedName>
        <fullName evidence="2">Uncharacterized protein</fullName>
    </submittedName>
</protein>
<proteinExistence type="predicted"/>
<organism evidence="2 3">
    <name type="scientific">Bombella intestini</name>
    <dbReference type="NCBI Taxonomy" id="1539051"/>
    <lineage>
        <taxon>Bacteria</taxon>
        <taxon>Pseudomonadati</taxon>
        <taxon>Pseudomonadota</taxon>
        <taxon>Alphaproteobacteria</taxon>
        <taxon>Acetobacterales</taxon>
        <taxon>Acetobacteraceae</taxon>
        <taxon>Bombella</taxon>
    </lineage>
</organism>
<reference evidence="2 3" key="1">
    <citation type="journal article" date="2016" name="PLoS ONE">
        <title>Whole-Genome Sequence Analysis of Bombella intestini LMG 28161T, a Novel Acetic Acid Bacterium Isolated from the Crop of a Red-Tailed Bumble Bee, Bombus lapidarius.</title>
        <authorList>
            <person name="Li L."/>
            <person name="Illeghems K."/>
            <person name="Van Kerrebroeck S."/>
            <person name="Borremans W."/>
            <person name="Cleenwerck I."/>
            <person name="Smagghe G."/>
            <person name="De Vuyst L."/>
            <person name="Vandamme P."/>
        </authorList>
    </citation>
    <scope>NUCLEOTIDE SEQUENCE [LARGE SCALE GENOMIC DNA]</scope>
    <source>
        <strain evidence="2 3">R-52487</strain>
    </source>
</reference>
<keyword evidence="3" id="KW-1185">Reference proteome</keyword>
<dbReference type="AlphaFoldDB" id="A0A1S8GRZ2"/>
<accession>A0A1S8GRZ2</accession>
<evidence type="ECO:0000313" key="2">
    <source>
        <dbReference type="EMBL" id="OOL19618.1"/>
    </source>
</evidence>
<dbReference type="EMBL" id="JATM01000001">
    <property type="protein sequence ID" value="OOL19618.1"/>
    <property type="molecule type" value="Genomic_DNA"/>
</dbReference>
<feature type="signal peptide" evidence="1">
    <location>
        <begin position="1"/>
        <end position="18"/>
    </location>
</feature>
<dbReference type="STRING" id="1539051.AL01_01145"/>
<dbReference type="OrthoDB" id="7215917at2"/>
<name>A0A1S8GRZ2_9PROT</name>
<keyword evidence="1" id="KW-0732">Signal</keyword>
<dbReference type="RefSeq" id="WP_077395429.1">
    <property type="nucleotide sequence ID" value="NZ_JATM01000001.1"/>
</dbReference>
<evidence type="ECO:0000256" key="1">
    <source>
        <dbReference type="SAM" id="SignalP"/>
    </source>
</evidence>
<comment type="caution">
    <text evidence="2">The sequence shown here is derived from an EMBL/GenBank/DDBJ whole genome shotgun (WGS) entry which is preliminary data.</text>
</comment>
<sequence>MRFTLALLASLMGGTALADSITVPPAQHGIFDGGQLPPSAQGIMTFGASGGVSLKALPYSALPLSAPVGTAFFCTDCARTGQPVFFNGSAWVDAYGAGVKNP</sequence>
<dbReference type="Proteomes" id="UP000200980">
    <property type="component" value="Unassembled WGS sequence"/>
</dbReference>